<comment type="similarity">
    <text evidence="12">Belongs to the dus family.</text>
</comment>
<feature type="binding site" evidence="14">
    <location>
        <position position="176"/>
    </location>
    <ligand>
        <name>FMN</name>
        <dbReference type="ChEBI" id="CHEBI:58210"/>
    </ligand>
</feature>
<keyword evidence="14" id="KW-0547">Nucleotide-binding</keyword>
<evidence type="ECO:0000256" key="3">
    <source>
        <dbReference type="ARBA" id="ARBA00022555"/>
    </source>
</evidence>
<feature type="binding site" evidence="14">
    <location>
        <position position="74"/>
    </location>
    <ligand>
        <name>FMN</name>
        <dbReference type="ChEBI" id="CHEBI:58210"/>
    </ligand>
</feature>
<evidence type="ECO:0000256" key="8">
    <source>
        <dbReference type="ARBA" id="ARBA00022884"/>
    </source>
</evidence>
<dbReference type="InterPro" id="IPR035587">
    <property type="entry name" value="DUS-like_FMN-bd"/>
</dbReference>
<evidence type="ECO:0000256" key="9">
    <source>
        <dbReference type="ARBA" id="ARBA00023002"/>
    </source>
</evidence>
<comment type="caution">
    <text evidence="16">The sequence shown here is derived from an EMBL/GenBank/DDBJ whole genome shotgun (WGS) entry which is preliminary data.</text>
</comment>
<gene>
    <name evidence="16" type="ORF">A3G51_01770</name>
</gene>
<organism evidence="16 17">
    <name type="scientific">Candidatus Yanofskybacteria bacterium RIFCSPLOWO2_12_FULL_43_11b</name>
    <dbReference type="NCBI Taxonomy" id="1802710"/>
    <lineage>
        <taxon>Bacteria</taxon>
        <taxon>Candidatus Yanofskyibacteriota</taxon>
    </lineage>
</organism>
<keyword evidence="3" id="KW-0820">tRNA-binding</keyword>
<evidence type="ECO:0000256" key="1">
    <source>
        <dbReference type="ARBA" id="ARBA00001917"/>
    </source>
</evidence>
<dbReference type="EC" id="1.3.1.-" evidence="12"/>
<dbReference type="Gene3D" id="1.10.1200.80">
    <property type="entry name" value="Putative flavin oxidoreducatase, domain 2"/>
    <property type="match status" value="1"/>
</dbReference>
<dbReference type="PANTHER" id="PTHR11082:SF25">
    <property type="entry name" value="DUS-LIKE FMN-BINDING DOMAIN-CONTAINING PROTEIN"/>
    <property type="match status" value="1"/>
</dbReference>
<dbReference type="EMBL" id="MGKY01000016">
    <property type="protein sequence ID" value="OGN33474.1"/>
    <property type="molecule type" value="Genomic_DNA"/>
</dbReference>
<accession>A0A1F8H7H2</accession>
<feature type="binding site" evidence="14">
    <location>
        <begin position="17"/>
        <end position="19"/>
    </location>
    <ligand>
        <name>FMN</name>
        <dbReference type="ChEBI" id="CHEBI:58210"/>
    </ligand>
</feature>
<evidence type="ECO:0000256" key="7">
    <source>
        <dbReference type="ARBA" id="ARBA00022857"/>
    </source>
</evidence>
<dbReference type="GO" id="GO:0050660">
    <property type="term" value="F:flavin adenine dinucleotide binding"/>
    <property type="evidence" value="ECO:0007669"/>
    <property type="project" value="InterPro"/>
</dbReference>
<evidence type="ECO:0000259" key="15">
    <source>
        <dbReference type="Pfam" id="PF01207"/>
    </source>
</evidence>
<dbReference type="InterPro" id="IPR018517">
    <property type="entry name" value="tRNA_hU_synthase_CS"/>
</dbReference>
<feature type="domain" description="DUS-like FMN-binding" evidence="15">
    <location>
        <begin position="14"/>
        <end position="320"/>
    </location>
</feature>
<dbReference type="InterPro" id="IPR013785">
    <property type="entry name" value="Aldolase_TIM"/>
</dbReference>
<dbReference type="GO" id="GO:0017150">
    <property type="term" value="F:tRNA dihydrouridine synthase activity"/>
    <property type="evidence" value="ECO:0007669"/>
    <property type="project" value="InterPro"/>
</dbReference>
<protein>
    <recommendedName>
        <fullName evidence="12">tRNA-dihydrouridine synthase</fullName>
        <ecNumber evidence="12">1.3.1.-</ecNumber>
    </recommendedName>
</protein>
<evidence type="ECO:0000256" key="12">
    <source>
        <dbReference type="PIRNR" id="PIRNR006621"/>
    </source>
</evidence>
<feature type="binding site" evidence="14">
    <location>
        <begin position="234"/>
        <end position="235"/>
    </location>
    <ligand>
        <name>FMN</name>
        <dbReference type="ChEBI" id="CHEBI:58210"/>
    </ligand>
</feature>
<name>A0A1F8H7H2_9BACT</name>
<proteinExistence type="inferred from homology"/>
<dbReference type="GO" id="GO:0000049">
    <property type="term" value="F:tRNA binding"/>
    <property type="evidence" value="ECO:0007669"/>
    <property type="project" value="UniProtKB-KW"/>
</dbReference>
<dbReference type="AlphaFoldDB" id="A0A1F8H7H2"/>
<keyword evidence="4 12" id="KW-0285">Flavoprotein</keyword>
<keyword evidence="7" id="KW-0521">NADP</keyword>
<comment type="cofactor">
    <cofactor evidence="1 12 14">
        <name>FMN</name>
        <dbReference type="ChEBI" id="CHEBI:58210"/>
    </cofactor>
</comment>
<dbReference type="PANTHER" id="PTHR11082">
    <property type="entry name" value="TRNA-DIHYDROURIDINE SYNTHASE"/>
    <property type="match status" value="1"/>
</dbReference>
<feature type="binding site" evidence="14">
    <location>
        <position position="148"/>
    </location>
    <ligand>
        <name>FMN</name>
        <dbReference type="ChEBI" id="CHEBI:58210"/>
    </ligand>
</feature>
<dbReference type="SUPFAM" id="SSF51395">
    <property type="entry name" value="FMN-linked oxidoreductases"/>
    <property type="match status" value="1"/>
</dbReference>
<evidence type="ECO:0000256" key="5">
    <source>
        <dbReference type="ARBA" id="ARBA00022643"/>
    </source>
</evidence>
<reference evidence="16 17" key="1">
    <citation type="journal article" date="2016" name="Nat. Commun.">
        <title>Thousands of microbial genomes shed light on interconnected biogeochemical processes in an aquifer system.</title>
        <authorList>
            <person name="Anantharaman K."/>
            <person name="Brown C.T."/>
            <person name="Hug L.A."/>
            <person name="Sharon I."/>
            <person name="Castelle C.J."/>
            <person name="Probst A.J."/>
            <person name="Thomas B.C."/>
            <person name="Singh A."/>
            <person name="Wilkins M.J."/>
            <person name="Karaoz U."/>
            <person name="Brodie E.L."/>
            <person name="Williams K.H."/>
            <person name="Hubbard S.S."/>
            <person name="Banfield J.F."/>
        </authorList>
    </citation>
    <scope>NUCLEOTIDE SEQUENCE [LARGE SCALE GENOMIC DNA]</scope>
</reference>
<evidence type="ECO:0000313" key="16">
    <source>
        <dbReference type="EMBL" id="OGN33474.1"/>
    </source>
</evidence>
<dbReference type="PROSITE" id="PS01136">
    <property type="entry name" value="UPF0034"/>
    <property type="match status" value="1"/>
</dbReference>
<keyword evidence="5 12" id="KW-0288">FMN</keyword>
<comment type="function">
    <text evidence="2 12">Catalyzes the synthesis of 5,6-dihydrouridine (D), a modified base found in the D-loop of most tRNAs, via the reduction of the C5-C6 double bond in target uridines.</text>
</comment>
<keyword evidence="6 12" id="KW-0819">tRNA processing</keyword>
<comment type="catalytic activity">
    <reaction evidence="10">
        <text>a 5,6-dihydrouridine in tRNA + NADP(+) = a uridine in tRNA + NADPH + H(+)</text>
        <dbReference type="Rhea" id="RHEA:23624"/>
        <dbReference type="Rhea" id="RHEA-COMP:13339"/>
        <dbReference type="Rhea" id="RHEA-COMP:13887"/>
        <dbReference type="ChEBI" id="CHEBI:15378"/>
        <dbReference type="ChEBI" id="CHEBI:57783"/>
        <dbReference type="ChEBI" id="CHEBI:58349"/>
        <dbReference type="ChEBI" id="CHEBI:65315"/>
        <dbReference type="ChEBI" id="CHEBI:74443"/>
    </reaction>
</comment>
<keyword evidence="9 12" id="KW-0560">Oxidoreductase</keyword>
<evidence type="ECO:0000256" key="4">
    <source>
        <dbReference type="ARBA" id="ARBA00022630"/>
    </source>
</evidence>
<evidence type="ECO:0000256" key="11">
    <source>
        <dbReference type="ARBA" id="ARBA00048802"/>
    </source>
</evidence>
<dbReference type="Gene3D" id="3.20.20.70">
    <property type="entry name" value="Aldolase class I"/>
    <property type="match status" value="1"/>
</dbReference>
<dbReference type="InterPro" id="IPR024036">
    <property type="entry name" value="tRNA-dHydroUridine_Synthase_C"/>
</dbReference>
<evidence type="ECO:0000256" key="13">
    <source>
        <dbReference type="PIRSR" id="PIRSR006621-1"/>
    </source>
</evidence>
<evidence type="ECO:0000256" key="2">
    <source>
        <dbReference type="ARBA" id="ARBA00002790"/>
    </source>
</evidence>
<comment type="catalytic activity">
    <reaction evidence="11">
        <text>a 5,6-dihydrouridine in tRNA + NAD(+) = a uridine in tRNA + NADH + H(+)</text>
        <dbReference type="Rhea" id="RHEA:54452"/>
        <dbReference type="Rhea" id="RHEA-COMP:13339"/>
        <dbReference type="Rhea" id="RHEA-COMP:13887"/>
        <dbReference type="ChEBI" id="CHEBI:15378"/>
        <dbReference type="ChEBI" id="CHEBI:57540"/>
        <dbReference type="ChEBI" id="CHEBI:57945"/>
        <dbReference type="ChEBI" id="CHEBI:65315"/>
        <dbReference type="ChEBI" id="CHEBI:74443"/>
    </reaction>
</comment>
<evidence type="ECO:0000313" key="17">
    <source>
        <dbReference type="Proteomes" id="UP000177745"/>
    </source>
</evidence>
<sequence>MNNFWQKLNRPFFILAPMADVTDSAFRQIILSCGKPDIFYTEFVSADGLCSEKGKLKLVPHLAFKKNEKPIVAQFFGANPENFYKCAQLAVEFGFDGIDVNMGCPAGKIVKHDSGAGLILNPELAKEIVRETKRGAASAGWRMPVSVKTRIGYNKIITEEWISHLIEAKPDAIIIHGRTMKEMSKVPAHWDEIGKAAVLCRKAGISIIGNGDIATYEEGVKKAEQYGLDGIMVGRAIFSNPWFFDPTIDPAAKTPKERIELLKKHLGLFTELWGKDKHFDVMKKFFKTYISGFDGAKELRTELMKTRNEQGVMEALRKHAIIELNGIYQDNQRP</sequence>
<dbReference type="PIRSF" id="PIRSF006621">
    <property type="entry name" value="Dus"/>
    <property type="match status" value="1"/>
</dbReference>
<evidence type="ECO:0000256" key="14">
    <source>
        <dbReference type="PIRSR" id="PIRSR006621-2"/>
    </source>
</evidence>
<dbReference type="CDD" id="cd02801">
    <property type="entry name" value="DUS_like_FMN"/>
    <property type="match status" value="1"/>
</dbReference>
<feature type="active site" description="Proton donor" evidence="13">
    <location>
        <position position="104"/>
    </location>
</feature>
<evidence type="ECO:0000256" key="6">
    <source>
        <dbReference type="ARBA" id="ARBA00022694"/>
    </source>
</evidence>
<dbReference type="Pfam" id="PF01207">
    <property type="entry name" value="Dus"/>
    <property type="match status" value="1"/>
</dbReference>
<keyword evidence="8" id="KW-0694">RNA-binding</keyword>
<evidence type="ECO:0000256" key="10">
    <source>
        <dbReference type="ARBA" id="ARBA00048205"/>
    </source>
</evidence>
<dbReference type="InterPro" id="IPR001269">
    <property type="entry name" value="DUS_fam"/>
</dbReference>
<dbReference type="Proteomes" id="UP000177745">
    <property type="component" value="Unassembled WGS sequence"/>
</dbReference>